<comment type="similarity">
    <text evidence="1 3">Belongs to the thiolase-like superfamily. Beta-ketoacyl-ACP synthases family.</text>
</comment>
<dbReference type="EMBL" id="QYZD01000014">
    <property type="protein sequence ID" value="RJG22807.1"/>
    <property type="molecule type" value="Genomic_DNA"/>
</dbReference>
<dbReference type="InterPro" id="IPR014030">
    <property type="entry name" value="Ketoacyl_synth_N"/>
</dbReference>
<sequence length="430" mass="46854">MCQEYCCKSSHTSTSACRYEQFICFWRKYIHCCSKGGYFMTNSNNRIVVTGMGTVSSYGVNDEALWSAIRKGTSPTFVPHSNYSENPKVVRVDNFQASDLLGKKGLQFMHPCSLFLSAASILALRDASIDMETINPDRLGVVVSTNYSGFKMSSQYDKTTITEGPRYVSPLESPNTLVNSPASYLAIRIQSRALNTTISTGACAGLDALGYAIFMLRNKKADTIVVGGTEEWNDEINWYYKNAGLIPQKDFEMAGEIFNSQSSGVIPGEGSCAVVLERLDDAIGRGATILGEVVSWNTCFAPMDNHNARVRGFVRCMNNTIQKANLTTNQVDLIVSGANGLPVQDKIEWAAINETLGNDQTPIAAIKRTTGETSGASGLFQLFTSIHAIKNKIAPNNSLHNSHSNQIRNVLLTANDVFGGVSSVLVKEIV</sequence>
<dbReference type="InterPro" id="IPR014031">
    <property type="entry name" value="Ketoacyl_synth_C"/>
</dbReference>
<dbReference type="GO" id="GO:0005829">
    <property type="term" value="C:cytosol"/>
    <property type="evidence" value="ECO:0007669"/>
    <property type="project" value="TreeGrafter"/>
</dbReference>
<dbReference type="OrthoDB" id="7061549at2"/>
<dbReference type="Pfam" id="PF00109">
    <property type="entry name" value="ketoacyl-synt"/>
    <property type="match status" value="1"/>
</dbReference>
<dbReference type="PROSITE" id="PS52004">
    <property type="entry name" value="KS3_2"/>
    <property type="match status" value="1"/>
</dbReference>
<accession>A0A3A3GXJ3</accession>
<gene>
    <name evidence="5" type="ORF">DQX05_16390</name>
</gene>
<dbReference type="SMART" id="SM00825">
    <property type="entry name" value="PKS_KS"/>
    <property type="match status" value="1"/>
</dbReference>
<evidence type="ECO:0000256" key="1">
    <source>
        <dbReference type="ARBA" id="ARBA00008467"/>
    </source>
</evidence>
<protein>
    <submittedName>
        <fullName evidence="5">AuaD protein</fullName>
    </submittedName>
</protein>
<dbReference type="InterPro" id="IPR016039">
    <property type="entry name" value="Thiolase-like"/>
</dbReference>
<keyword evidence="2 3" id="KW-0808">Transferase</keyword>
<dbReference type="GO" id="GO:0004315">
    <property type="term" value="F:3-oxoacyl-[acyl-carrier-protein] synthase activity"/>
    <property type="evidence" value="ECO:0007669"/>
    <property type="project" value="TreeGrafter"/>
</dbReference>
<dbReference type="SUPFAM" id="SSF53901">
    <property type="entry name" value="Thiolase-like"/>
    <property type="match status" value="2"/>
</dbReference>
<dbReference type="InterPro" id="IPR000794">
    <property type="entry name" value="Beta-ketoacyl_synthase"/>
</dbReference>
<organism evidence="5 6">
    <name type="scientific">Paenibacillus thiaminolyticus</name>
    <name type="common">Bacillus thiaminolyticus</name>
    <dbReference type="NCBI Taxonomy" id="49283"/>
    <lineage>
        <taxon>Bacteria</taxon>
        <taxon>Bacillati</taxon>
        <taxon>Bacillota</taxon>
        <taxon>Bacilli</taxon>
        <taxon>Bacillales</taxon>
        <taxon>Paenibacillaceae</taxon>
        <taxon>Paenibacillus</taxon>
    </lineage>
</organism>
<reference evidence="5 6" key="1">
    <citation type="submission" date="2018-09" db="EMBL/GenBank/DDBJ databases">
        <title>Paenibacillus SK2017-BO5.</title>
        <authorList>
            <person name="Piskunova J.V."/>
            <person name="Dubiley S.A."/>
            <person name="Severinov K.V."/>
        </authorList>
    </citation>
    <scope>NUCLEOTIDE SEQUENCE [LARGE SCALE GENOMIC DNA]</scope>
    <source>
        <strain evidence="5 6">BO5</strain>
    </source>
</reference>
<proteinExistence type="inferred from homology"/>
<dbReference type="Gene3D" id="3.40.47.10">
    <property type="match status" value="2"/>
</dbReference>
<dbReference type="Pfam" id="PF02801">
    <property type="entry name" value="Ketoacyl-synt_C"/>
    <property type="match status" value="1"/>
</dbReference>
<feature type="domain" description="Ketosynthase family 3 (KS3)" evidence="4">
    <location>
        <begin position="44"/>
        <end position="428"/>
    </location>
</feature>
<dbReference type="PANTHER" id="PTHR11712:SF336">
    <property type="entry name" value="3-OXOACYL-[ACYL-CARRIER-PROTEIN] SYNTHASE, MITOCHONDRIAL"/>
    <property type="match status" value="1"/>
</dbReference>
<evidence type="ECO:0000259" key="4">
    <source>
        <dbReference type="PROSITE" id="PS52004"/>
    </source>
</evidence>
<dbReference type="InterPro" id="IPR020841">
    <property type="entry name" value="PKS_Beta-ketoAc_synthase_dom"/>
</dbReference>
<dbReference type="AlphaFoldDB" id="A0A3A3GXJ3"/>
<dbReference type="PANTHER" id="PTHR11712">
    <property type="entry name" value="POLYKETIDE SYNTHASE-RELATED"/>
    <property type="match status" value="1"/>
</dbReference>
<evidence type="ECO:0000313" key="6">
    <source>
        <dbReference type="Proteomes" id="UP000266177"/>
    </source>
</evidence>
<comment type="caution">
    <text evidence="5">The sequence shown here is derived from an EMBL/GenBank/DDBJ whole genome shotgun (WGS) entry which is preliminary data.</text>
</comment>
<evidence type="ECO:0000256" key="2">
    <source>
        <dbReference type="ARBA" id="ARBA00022679"/>
    </source>
</evidence>
<evidence type="ECO:0000313" key="5">
    <source>
        <dbReference type="EMBL" id="RJG22807.1"/>
    </source>
</evidence>
<name>A0A3A3GXJ3_PANTH</name>
<dbReference type="Proteomes" id="UP000266177">
    <property type="component" value="Unassembled WGS sequence"/>
</dbReference>
<dbReference type="GO" id="GO:0006633">
    <property type="term" value="P:fatty acid biosynthetic process"/>
    <property type="evidence" value="ECO:0007669"/>
    <property type="project" value="TreeGrafter"/>
</dbReference>
<evidence type="ECO:0000256" key="3">
    <source>
        <dbReference type="RuleBase" id="RU003694"/>
    </source>
</evidence>